<protein>
    <recommendedName>
        <fullName evidence="3">Rho-GAP domain-containing protein</fullName>
    </recommendedName>
</protein>
<feature type="compositionally biased region" description="Basic and acidic residues" evidence="2">
    <location>
        <begin position="349"/>
        <end position="362"/>
    </location>
</feature>
<evidence type="ECO:0000256" key="2">
    <source>
        <dbReference type="SAM" id="MobiDB-lite"/>
    </source>
</evidence>
<organism evidence="4 5">
    <name type="scientific">Erpetoichthys calabaricus</name>
    <name type="common">Rope fish</name>
    <name type="synonym">Calamoichthys calabaricus</name>
    <dbReference type="NCBI Taxonomy" id="27687"/>
    <lineage>
        <taxon>Eukaryota</taxon>
        <taxon>Metazoa</taxon>
        <taxon>Chordata</taxon>
        <taxon>Craniata</taxon>
        <taxon>Vertebrata</taxon>
        <taxon>Euteleostomi</taxon>
        <taxon>Actinopterygii</taxon>
        <taxon>Polypteriformes</taxon>
        <taxon>Polypteridae</taxon>
        <taxon>Erpetoichthys</taxon>
    </lineage>
</organism>
<dbReference type="Ensembl" id="ENSECRT00000021453.1">
    <property type="protein sequence ID" value="ENSECRP00000021000.1"/>
    <property type="gene ID" value="ENSECRG00000014137.1"/>
</dbReference>
<feature type="domain" description="Rho-GAP" evidence="3">
    <location>
        <begin position="1"/>
        <end position="91"/>
    </location>
</feature>
<dbReference type="GO" id="GO:0005096">
    <property type="term" value="F:GTPase activator activity"/>
    <property type="evidence" value="ECO:0007669"/>
    <property type="project" value="UniProtKB-KW"/>
</dbReference>
<feature type="compositionally biased region" description="Basic and acidic residues" evidence="2">
    <location>
        <begin position="373"/>
        <end position="425"/>
    </location>
</feature>
<feature type="compositionally biased region" description="Acidic residues" evidence="2">
    <location>
        <begin position="436"/>
        <end position="453"/>
    </location>
</feature>
<feature type="compositionally biased region" description="Polar residues" evidence="2">
    <location>
        <begin position="225"/>
        <end position="234"/>
    </location>
</feature>
<proteinExistence type="predicted"/>
<feature type="compositionally biased region" description="Basic and acidic residues" evidence="2">
    <location>
        <begin position="1019"/>
        <end position="1034"/>
    </location>
</feature>
<reference evidence="4" key="2">
    <citation type="submission" date="2025-08" db="UniProtKB">
        <authorList>
            <consortium name="Ensembl"/>
        </authorList>
    </citation>
    <scope>IDENTIFICATION</scope>
</reference>
<keyword evidence="1" id="KW-0343">GTPase activation</keyword>
<dbReference type="GO" id="GO:0007264">
    <property type="term" value="P:small GTPase-mediated signal transduction"/>
    <property type="evidence" value="ECO:0007669"/>
    <property type="project" value="TreeGrafter"/>
</dbReference>
<feature type="region of interest" description="Disordered" evidence="2">
    <location>
        <begin position="1014"/>
        <end position="1037"/>
    </location>
</feature>
<dbReference type="GeneTree" id="ENSGT00940000161411"/>
<dbReference type="SUPFAM" id="SSF48350">
    <property type="entry name" value="GTPase activation domain, GAP"/>
    <property type="match status" value="1"/>
</dbReference>
<keyword evidence="5" id="KW-1185">Reference proteome</keyword>
<feature type="compositionally biased region" description="Low complexity" evidence="2">
    <location>
        <begin position="695"/>
        <end position="705"/>
    </location>
</feature>
<dbReference type="InterPro" id="IPR051576">
    <property type="entry name" value="PX-Rho_GAP"/>
</dbReference>
<name>A0A8C4SRQ2_ERPCA</name>
<reference evidence="4" key="1">
    <citation type="submission" date="2021-06" db="EMBL/GenBank/DDBJ databases">
        <authorList>
            <consortium name="Wellcome Sanger Institute Data Sharing"/>
        </authorList>
    </citation>
    <scope>NUCLEOTIDE SEQUENCE [LARGE SCALE GENOMIC DNA]</scope>
</reference>
<accession>A0A8C4SRQ2</accession>
<evidence type="ECO:0000256" key="1">
    <source>
        <dbReference type="ARBA" id="ARBA00022468"/>
    </source>
</evidence>
<dbReference type="Gene3D" id="1.10.555.10">
    <property type="entry name" value="Rho GTPase activation protein"/>
    <property type="match status" value="1"/>
</dbReference>
<dbReference type="Pfam" id="PF00620">
    <property type="entry name" value="RhoGAP"/>
    <property type="match status" value="1"/>
</dbReference>
<dbReference type="PANTHER" id="PTHR15729:SF12">
    <property type="entry name" value="RHO GTPASE-ACTIVATING PROTEIN 30"/>
    <property type="match status" value="1"/>
</dbReference>
<evidence type="ECO:0000259" key="3">
    <source>
        <dbReference type="PROSITE" id="PS50238"/>
    </source>
</evidence>
<feature type="region of interest" description="Disordered" evidence="2">
    <location>
        <begin position="349"/>
        <end position="453"/>
    </location>
</feature>
<dbReference type="InterPro" id="IPR008936">
    <property type="entry name" value="Rho_GTPase_activation_prot"/>
</dbReference>
<feature type="region of interest" description="Disordered" evidence="2">
    <location>
        <begin position="168"/>
        <end position="239"/>
    </location>
</feature>
<dbReference type="InterPro" id="IPR000198">
    <property type="entry name" value="RhoGAP_dom"/>
</dbReference>
<dbReference type="FunFam" id="1.10.555.10:FF:000059">
    <property type="entry name" value="rho GTPase-activating protein 30 isoform X2"/>
    <property type="match status" value="1"/>
</dbReference>
<feature type="compositionally biased region" description="Basic and acidic residues" evidence="2">
    <location>
        <begin position="171"/>
        <end position="186"/>
    </location>
</feature>
<dbReference type="AlphaFoldDB" id="A0A8C4SRQ2"/>
<evidence type="ECO:0000313" key="5">
    <source>
        <dbReference type="Proteomes" id="UP000694620"/>
    </source>
</evidence>
<dbReference type="PROSITE" id="PS50238">
    <property type="entry name" value="RHOGAP"/>
    <property type="match status" value="1"/>
</dbReference>
<sequence>MGIFIEVLVIYIYFYLCSRTLEFLMRHLVRMASFSAETNMHSRNLAIVWAPNLLRSKDIEATGFNGTAAFMEVRVQSIVVEFILMHVDQLFNDAGTESYYRERRKSLPSPTINPEEPFFRSFPIPSQMSPGDAPPPIRPYHAIIEVPDTKRKGSIKAKKWKSIFNLGRSSNETKRKGKTEEKEKVNLRPAKSMDSLSSQPYASDGAPRSPSQIPIRHDSFGRTEPTANTSSQLSAPGVTPSFVVDPSTTLGMGYAVTYRRGGGASVSVVSAGSGVMDTGLNTSMGNLSSLMGGLSSTDSVASKSPKNRGNRAEKCVGMHITGPFSVTVPLHITSGLALGVLHGANNDLDADKPKSNETHKTSVEVCTDVKLNGSKDDLQERTKDEESEEVKMMECKEKPFLSESKSTIKEDQLQQEDKTECHNEESETGESSSNGGEEEEEEEESPDFGDEPEYMDMRANVFKQNTPENLDLPFDLQETFGFLDESDILEPRNGMQFEEFSVEPPCYEDEEYCTSFGSEMYEPAFCSLPILPKQGIYEEDKVEDDEFHSISGHLECLNINYPQTEILQQTDVQSNEIEKFILISNEADSASPSDEVEEVKETVLLGNEQLKGQLSQLSQYEPITPMMDEGSIVLRDAEPTQEIPKDLETANERPMIDDPPRNLSEACDQINGLLLEAELMLKANSHADKNSHPTSDSLSSNNNSDMPQSLIVIPTEIHFEKQDDVPDIFEQQLQNTMLEKHINVQDVQFGNDSAGWSHDPPQFVDVEHDLITQQCPELRLCCLSPVVSEIPEVEKTIDVLVDTEGDCHSSPVVMDSQSGPPSAECKMMLRDIEYPPLTEVNSNGRSNYEFDTVDGIAIKSNVDGENETAKSTESMVNPRASLNRQYSVILSDTGDQEDKEAKTKHLEQELTAHSAENNEDILKPEDSTKDKIRQEFINVEEMPQGLSGTQVNKQMDDLALLHAGGAPMQLVSISSSMQPKLYQVKSVPVVPPKPQFSKLPPALQLKHQKNEINFQGKGSECEGERDSDGEEKVTQNRGSLECILESTDHAFEEGLKRSSRNAGAPLVTSLSFDEAVARARDRHPNFNNKSPVRRIHTYTDQSHNLMTFTVTPRTPSHALCDISIHSPNSENAAKRFSLPRLGPRNNLSEYEDMHKEYQRRSLMETVRYRDKE</sequence>
<dbReference type="PANTHER" id="PTHR15729">
    <property type="entry name" value="CDC42 GTPASE-ACTIVATING PROTEIN"/>
    <property type="match status" value="1"/>
</dbReference>
<evidence type="ECO:0000313" key="4">
    <source>
        <dbReference type="Ensembl" id="ENSECRP00000021000.1"/>
    </source>
</evidence>
<feature type="region of interest" description="Disordered" evidence="2">
    <location>
        <begin position="687"/>
        <end position="707"/>
    </location>
</feature>
<dbReference type="Proteomes" id="UP000694620">
    <property type="component" value="Chromosome 16"/>
</dbReference>
<reference evidence="4" key="3">
    <citation type="submission" date="2025-09" db="UniProtKB">
        <authorList>
            <consortium name="Ensembl"/>
        </authorList>
    </citation>
    <scope>IDENTIFICATION</scope>
</reference>